<dbReference type="InterPro" id="IPR050271">
    <property type="entry name" value="UDP-glycosyltransferase"/>
</dbReference>
<name>A0A1I0S6H4_9BACT</name>
<dbReference type="GO" id="GO:0008194">
    <property type="term" value="F:UDP-glycosyltransferase activity"/>
    <property type="evidence" value="ECO:0007669"/>
    <property type="project" value="InterPro"/>
</dbReference>
<keyword evidence="5" id="KW-1185">Reference proteome</keyword>
<reference evidence="5" key="1">
    <citation type="submission" date="2016-10" db="EMBL/GenBank/DDBJ databases">
        <authorList>
            <person name="Varghese N."/>
            <person name="Submissions S."/>
        </authorList>
    </citation>
    <scope>NUCLEOTIDE SEQUENCE [LARGE SCALE GENOMIC DNA]</scope>
    <source>
        <strain evidence="5">DSM 3695</strain>
    </source>
</reference>
<dbReference type="Proteomes" id="UP000199310">
    <property type="component" value="Unassembled WGS sequence"/>
</dbReference>
<dbReference type="SUPFAM" id="SSF53756">
    <property type="entry name" value="UDP-Glycosyltransferase/glycogen phosphorylase"/>
    <property type="match status" value="1"/>
</dbReference>
<dbReference type="FunFam" id="3.40.50.2000:FF:000072">
    <property type="entry name" value="Glycosyl transferase"/>
    <property type="match status" value="1"/>
</dbReference>
<dbReference type="InterPro" id="IPR002213">
    <property type="entry name" value="UDP_glucos_trans"/>
</dbReference>
<dbReference type="EMBL" id="FOJG01000002">
    <property type="protein sequence ID" value="SEW51062.1"/>
    <property type="molecule type" value="Genomic_DNA"/>
</dbReference>
<dbReference type="InterPro" id="IPR006326">
    <property type="entry name" value="UDPGT_MGT-like"/>
</dbReference>
<dbReference type="Gene3D" id="3.40.50.2000">
    <property type="entry name" value="Glycogen Phosphorylase B"/>
    <property type="match status" value="2"/>
</dbReference>
<organism evidence="4 5">
    <name type="scientific">Chitinophaga arvensicola</name>
    <dbReference type="NCBI Taxonomy" id="29529"/>
    <lineage>
        <taxon>Bacteria</taxon>
        <taxon>Pseudomonadati</taxon>
        <taxon>Bacteroidota</taxon>
        <taxon>Chitinophagia</taxon>
        <taxon>Chitinophagales</taxon>
        <taxon>Chitinophagaceae</taxon>
        <taxon>Chitinophaga</taxon>
    </lineage>
</organism>
<sequence>MSKVLFLGLPSHGHVNPTLGLVSELVKQGEEIFYFSSLEFKEKIEAAGATFAAYAEDLNIFKPDSGDGSDDPMVRVITSADKIIADILYQIKDHSFDYIIHSAAFPFTKVLAPLLKIPTVSSLAVFAGLRDFFEASDTAEDPFFPGMQEMIDAYQQTSQRINDTYGVQLPENFFQLILNTGDINLVYTSRYFAPDEAYFDDRYKFVGPPVFERKENMDFPFELLENKKVIYISLGTIFSNHNHELYNIFFRTFADQDVVVVMAAYEVDLSGFDIPANFIVRNYVPQSAVLPYTAAAITHAGMNSISDLVYNDIPFVALPLGADQPLLAKRAEELGAAISLNADTLTPETLRLAVEKVIDEPGYLENIKKISASFREAGGYKKAVEEIFTYLGKDKLQDNK</sequence>
<dbReference type="STRING" id="29529.SAMN04488122_4102"/>
<accession>A0A1I0S6H4</accession>
<protein>
    <submittedName>
        <fullName evidence="4">Glycosyltransferase, MGT family</fullName>
    </submittedName>
</protein>
<evidence type="ECO:0000256" key="3">
    <source>
        <dbReference type="ARBA" id="ARBA00022679"/>
    </source>
</evidence>
<dbReference type="RefSeq" id="WP_089897521.1">
    <property type="nucleotide sequence ID" value="NZ_FOJG01000002.1"/>
</dbReference>
<evidence type="ECO:0000256" key="2">
    <source>
        <dbReference type="ARBA" id="ARBA00022676"/>
    </source>
</evidence>
<keyword evidence="2" id="KW-0328">Glycosyltransferase</keyword>
<dbReference type="GO" id="GO:0016758">
    <property type="term" value="F:hexosyltransferase activity"/>
    <property type="evidence" value="ECO:0007669"/>
    <property type="project" value="InterPro"/>
</dbReference>
<keyword evidence="3 4" id="KW-0808">Transferase</keyword>
<dbReference type="PANTHER" id="PTHR48043">
    <property type="entry name" value="EG:EG0003.4 PROTEIN-RELATED"/>
    <property type="match status" value="1"/>
</dbReference>
<dbReference type="Pfam" id="PF00201">
    <property type="entry name" value="UDPGT"/>
    <property type="match status" value="1"/>
</dbReference>
<evidence type="ECO:0000313" key="5">
    <source>
        <dbReference type="Proteomes" id="UP000199310"/>
    </source>
</evidence>
<dbReference type="AlphaFoldDB" id="A0A1I0S6H4"/>
<dbReference type="CDD" id="cd03784">
    <property type="entry name" value="GT1_Gtf-like"/>
    <property type="match status" value="1"/>
</dbReference>
<evidence type="ECO:0000256" key="1">
    <source>
        <dbReference type="ARBA" id="ARBA00009995"/>
    </source>
</evidence>
<comment type="similarity">
    <text evidence="1">Belongs to the UDP-glycosyltransferase family.</text>
</comment>
<dbReference type="PANTHER" id="PTHR48043:SF145">
    <property type="entry name" value="FI06409P-RELATED"/>
    <property type="match status" value="1"/>
</dbReference>
<dbReference type="OrthoDB" id="764352at2"/>
<evidence type="ECO:0000313" key="4">
    <source>
        <dbReference type="EMBL" id="SEW51062.1"/>
    </source>
</evidence>
<gene>
    <name evidence="4" type="ORF">SAMN04488122_4102</name>
</gene>
<dbReference type="NCBIfam" id="TIGR01426">
    <property type="entry name" value="MGT"/>
    <property type="match status" value="1"/>
</dbReference>
<proteinExistence type="inferred from homology"/>